<sequence length="118" mass="13189">MQPIPPTSKHRRPRTWSPRHIVNAIFSVIRTGCPWRILPTAFPPGQTVSGYFRRWTDSGLKEPINAVLVGQVCQKAGRLPSPSAGIIDRQSVQTSPDPASGVLRWAPWDCGWWSWCTA</sequence>
<dbReference type="PANTHER" id="PTHR30007">
    <property type="entry name" value="PHP DOMAIN PROTEIN"/>
    <property type="match status" value="1"/>
</dbReference>
<reference evidence="2 3" key="1">
    <citation type="submission" date="2020-07" db="EMBL/GenBank/DDBJ databases">
        <title>Thermogemmata thermophila gen. nov., sp. nov., a novel moderate thermophilic planctomycete from a Kamchatka hot spring.</title>
        <authorList>
            <person name="Elcheninov A.G."/>
            <person name="Podosokorskaya O.A."/>
            <person name="Kovaleva O.L."/>
            <person name="Novikov A."/>
            <person name="Bonch-Osmolovskaya E.A."/>
            <person name="Toshchakov S.V."/>
            <person name="Kublanov I.V."/>
        </authorList>
    </citation>
    <scope>NUCLEOTIDE SEQUENCE [LARGE SCALE GENOMIC DNA]</scope>
    <source>
        <strain evidence="2 3">2918</strain>
    </source>
</reference>
<accession>A0A7V8VAY6</accession>
<dbReference type="EMBL" id="JACEFB010000001">
    <property type="protein sequence ID" value="MBA2224704.1"/>
    <property type="molecule type" value="Genomic_DNA"/>
</dbReference>
<feature type="domain" description="Insertion element IS402-like" evidence="1">
    <location>
        <begin position="5"/>
        <end position="62"/>
    </location>
</feature>
<dbReference type="InterPro" id="IPR025161">
    <property type="entry name" value="IS402-like_dom"/>
</dbReference>
<gene>
    <name evidence="2" type="ORF">H0921_00845</name>
</gene>
<keyword evidence="3" id="KW-1185">Reference proteome</keyword>
<dbReference type="PANTHER" id="PTHR30007:SF0">
    <property type="entry name" value="TRANSPOSASE"/>
    <property type="match status" value="1"/>
</dbReference>
<dbReference type="AlphaFoldDB" id="A0A7V8VAY6"/>
<proteinExistence type="predicted"/>
<comment type="caution">
    <text evidence="2">The sequence shown here is derived from an EMBL/GenBank/DDBJ whole genome shotgun (WGS) entry which is preliminary data.</text>
</comment>
<organism evidence="2 3">
    <name type="scientific">Thermogemmata fonticola</name>
    <dbReference type="NCBI Taxonomy" id="2755323"/>
    <lineage>
        <taxon>Bacteria</taxon>
        <taxon>Pseudomonadati</taxon>
        <taxon>Planctomycetota</taxon>
        <taxon>Planctomycetia</taxon>
        <taxon>Gemmatales</taxon>
        <taxon>Gemmataceae</taxon>
        <taxon>Thermogemmata</taxon>
    </lineage>
</organism>
<evidence type="ECO:0000259" key="1">
    <source>
        <dbReference type="Pfam" id="PF13340"/>
    </source>
</evidence>
<dbReference type="Pfam" id="PF13340">
    <property type="entry name" value="DUF4096"/>
    <property type="match status" value="1"/>
</dbReference>
<evidence type="ECO:0000313" key="3">
    <source>
        <dbReference type="Proteomes" id="UP000542342"/>
    </source>
</evidence>
<evidence type="ECO:0000313" key="2">
    <source>
        <dbReference type="EMBL" id="MBA2224704.1"/>
    </source>
</evidence>
<dbReference type="Proteomes" id="UP000542342">
    <property type="component" value="Unassembled WGS sequence"/>
</dbReference>
<protein>
    <submittedName>
        <fullName evidence="2">Transposase</fullName>
    </submittedName>
</protein>
<name>A0A7V8VAY6_9BACT</name>